<gene>
    <name evidence="1" type="ORF">L6164_027511</name>
</gene>
<reference evidence="1 2" key="1">
    <citation type="journal article" date="2022" name="DNA Res.">
        <title>Chromosomal-level genome assembly of the orchid tree Bauhinia variegata (Leguminosae; Cercidoideae) supports the allotetraploid origin hypothesis of Bauhinia.</title>
        <authorList>
            <person name="Zhong Y."/>
            <person name="Chen Y."/>
            <person name="Zheng D."/>
            <person name="Pang J."/>
            <person name="Liu Y."/>
            <person name="Luo S."/>
            <person name="Meng S."/>
            <person name="Qian L."/>
            <person name="Wei D."/>
            <person name="Dai S."/>
            <person name="Zhou R."/>
        </authorList>
    </citation>
    <scope>NUCLEOTIDE SEQUENCE [LARGE SCALE GENOMIC DNA]</scope>
    <source>
        <strain evidence="1">BV-YZ2020</strain>
    </source>
</reference>
<evidence type="ECO:0000313" key="2">
    <source>
        <dbReference type="Proteomes" id="UP000828941"/>
    </source>
</evidence>
<dbReference type="Proteomes" id="UP000828941">
    <property type="component" value="Chromosome 11"/>
</dbReference>
<accession>A0ACB9LTM6</accession>
<keyword evidence="2" id="KW-1185">Reference proteome</keyword>
<proteinExistence type="predicted"/>
<sequence>MGKRLSFMVVSLGMLCWSLNLKAEPLVPALYIFGDSSLDVGTNHFIPETQSRADFKPYGIDFPNGEVTGRFSNGYNLADEIAMLLGFKMSPPPFLSLVQRQNSTKHFRRQILNGINFASGGSGLLHETGQKRYNRVISLEEQIQQFATVRRNISVHLKSTADARIKKSIFLFSIGSNDFFDLYFFNNYTVTETMRQQKLHEKLKNYGARKLAVLSISPLGCLPRYRLNPTECNKELNTISFAFYTTLKGILQNLTLQFPEIKYSLGNSPFLSCFTMIFPQVIGFENSTSPCCGDLTRFVSCHPDSKVCGNRTAFFFWDQVHPTQAVCELAASKFFSGDSLHVSPINLSELVRAS</sequence>
<dbReference type="EMBL" id="CM039436">
    <property type="protein sequence ID" value="KAI4314623.1"/>
    <property type="molecule type" value="Genomic_DNA"/>
</dbReference>
<protein>
    <submittedName>
        <fullName evidence="1">Uncharacterized protein</fullName>
    </submittedName>
</protein>
<organism evidence="1 2">
    <name type="scientific">Bauhinia variegata</name>
    <name type="common">Purple orchid tree</name>
    <name type="synonym">Phanera variegata</name>
    <dbReference type="NCBI Taxonomy" id="167791"/>
    <lineage>
        <taxon>Eukaryota</taxon>
        <taxon>Viridiplantae</taxon>
        <taxon>Streptophyta</taxon>
        <taxon>Embryophyta</taxon>
        <taxon>Tracheophyta</taxon>
        <taxon>Spermatophyta</taxon>
        <taxon>Magnoliopsida</taxon>
        <taxon>eudicotyledons</taxon>
        <taxon>Gunneridae</taxon>
        <taxon>Pentapetalae</taxon>
        <taxon>rosids</taxon>
        <taxon>fabids</taxon>
        <taxon>Fabales</taxon>
        <taxon>Fabaceae</taxon>
        <taxon>Cercidoideae</taxon>
        <taxon>Cercideae</taxon>
        <taxon>Bauhiniinae</taxon>
        <taxon>Bauhinia</taxon>
    </lineage>
</organism>
<evidence type="ECO:0000313" key="1">
    <source>
        <dbReference type="EMBL" id="KAI4314623.1"/>
    </source>
</evidence>
<comment type="caution">
    <text evidence="1">The sequence shown here is derived from an EMBL/GenBank/DDBJ whole genome shotgun (WGS) entry which is preliminary data.</text>
</comment>
<name>A0ACB9LTM6_BAUVA</name>